<dbReference type="STRING" id="758803.SAMN05421803_103189"/>
<protein>
    <submittedName>
        <fullName evidence="3">Adenylate cyclase</fullName>
    </submittedName>
</protein>
<dbReference type="SMART" id="SM00044">
    <property type="entry name" value="CYCc"/>
    <property type="match status" value="1"/>
</dbReference>
<proteinExistence type="inferred from homology"/>
<dbReference type="SUPFAM" id="SSF55073">
    <property type="entry name" value="Nucleotide cyclase"/>
    <property type="match status" value="1"/>
</dbReference>
<accession>A0A1M6FXN1</accession>
<evidence type="ECO:0000256" key="1">
    <source>
        <dbReference type="ARBA" id="ARBA00005381"/>
    </source>
</evidence>
<comment type="similarity">
    <text evidence="1">Belongs to the adenylyl cyclase class-3 family.</text>
</comment>
<dbReference type="CDD" id="cd07302">
    <property type="entry name" value="CHD"/>
    <property type="match status" value="1"/>
</dbReference>
<reference evidence="3 4" key="1">
    <citation type="submission" date="2016-11" db="EMBL/GenBank/DDBJ databases">
        <authorList>
            <person name="Jaros S."/>
            <person name="Januszkiewicz K."/>
            <person name="Wedrychowicz H."/>
        </authorList>
    </citation>
    <scope>NUCLEOTIDE SEQUENCE [LARGE SCALE GENOMIC DNA]</scope>
    <source>
        <strain evidence="3 4">CGMCC 4.5723</strain>
    </source>
</reference>
<dbReference type="GO" id="GO:0006171">
    <property type="term" value="P:cAMP biosynthetic process"/>
    <property type="evidence" value="ECO:0007669"/>
    <property type="project" value="TreeGrafter"/>
</dbReference>
<dbReference type="GO" id="GO:0004016">
    <property type="term" value="F:adenylate cyclase activity"/>
    <property type="evidence" value="ECO:0007669"/>
    <property type="project" value="UniProtKB-ARBA"/>
</dbReference>
<dbReference type="PROSITE" id="PS50125">
    <property type="entry name" value="GUANYLATE_CYCLASE_2"/>
    <property type="match status" value="1"/>
</dbReference>
<dbReference type="PANTHER" id="PTHR43081:SF19">
    <property type="entry name" value="PH-SENSITIVE ADENYLATE CYCLASE RV1264"/>
    <property type="match status" value="1"/>
</dbReference>
<evidence type="ECO:0000313" key="3">
    <source>
        <dbReference type="EMBL" id="SHJ02461.1"/>
    </source>
</evidence>
<feature type="domain" description="Guanylate cyclase" evidence="2">
    <location>
        <begin position="168"/>
        <end position="277"/>
    </location>
</feature>
<dbReference type="Pfam" id="PF00211">
    <property type="entry name" value="Guanylate_cyc"/>
    <property type="match status" value="1"/>
</dbReference>
<evidence type="ECO:0000313" key="4">
    <source>
        <dbReference type="Proteomes" id="UP000184452"/>
    </source>
</evidence>
<dbReference type="InterPro" id="IPR001054">
    <property type="entry name" value="A/G_cyclase"/>
</dbReference>
<keyword evidence="4" id="KW-1185">Reference proteome</keyword>
<evidence type="ECO:0000259" key="2">
    <source>
        <dbReference type="PROSITE" id="PS50125"/>
    </source>
</evidence>
<dbReference type="InterPro" id="IPR029787">
    <property type="entry name" value="Nucleotide_cyclase"/>
</dbReference>
<dbReference type="GO" id="GO:0035556">
    <property type="term" value="P:intracellular signal transduction"/>
    <property type="evidence" value="ECO:0007669"/>
    <property type="project" value="InterPro"/>
</dbReference>
<name>A0A1M6FXN1_9ACTN</name>
<dbReference type="AlphaFoldDB" id="A0A1M6FXN1"/>
<organism evidence="3 4">
    <name type="scientific">Nocardiopsis flavescens</name>
    <dbReference type="NCBI Taxonomy" id="758803"/>
    <lineage>
        <taxon>Bacteria</taxon>
        <taxon>Bacillati</taxon>
        <taxon>Actinomycetota</taxon>
        <taxon>Actinomycetes</taxon>
        <taxon>Streptosporangiales</taxon>
        <taxon>Nocardiopsidaceae</taxon>
        <taxon>Nocardiopsis</taxon>
    </lineage>
</organism>
<sequence>MSSRPDPKVIETALLGGEAVYTREQAIELAGSDPELAGRIWRALGFPTQSDDTVIFTESDVEALRLATGLLDEDVLDEEAVVRFARAMGQTMARLADWQTSILSTLVFREGKGAEGAVPLMNQVKELLPEVERLLLHIWRRQLAASTARTLAVMSNGGDGVPNYYPLIVGFADLVSFTTLSRELDEVELAQVVEGFEATAADIVASGGGRVVKTLGDEVLYVADDPVKAADIALRLASGVKTHVEVPDVRVGLSSGPVLTLHGDVFGTTVNRSSRLTSFARPGTVLIDEDLARSLEDAEGLQVVRVRARHAHGLGLIQPYALRRNFEPGTTA</sequence>
<dbReference type="EMBL" id="FQZK01000003">
    <property type="protein sequence ID" value="SHJ02461.1"/>
    <property type="molecule type" value="Genomic_DNA"/>
</dbReference>
<dbReference type="Gene3D" id="3.30.70.1230">
    <property type="entry name" value="Nucleotide cyclase"/>
    <property type="match status" value="1"/>
</dbReference>
<dbReference type="InterPro" id="IPR050697">
    <property type="entry name" value="Adenylyl/Guanylyl_Cyclase_3/4"/>
</dbReference>
<gene>
    <name evidence="3" type="ORF">SAMN05421803_103189</name>
</gene>
<dbReference type="PANTHER" id="PTHR43081">
    <property type="entry name" value="ADENYLATE CYCLASE, TERMINAL-DIFFERENTIATION SPECIFIC-RELATED"/>
    <property type="match status" value="1"/>
</dbReference>
<dbReference type="OrthoDB" id="310836at2"/>
<dbReference type="Proteomes" id="UP000184452">
    <property type="component" value="Unassembled WGS sequence"/>
</dbReference>
<dbReference type="RefSeq" id="WP_073376868.1">
    <property type="nucleotide sequence ID" value="NZ_FQZK01000003.1"/>
</dbReference>